<proteinExistence type="predicted"/>
<comment type="caution">
    <text evidence="1">The sequence shown here is derived from an EMBL/GenBank/DDBJ whole genome shotgun (WGS) entry which is preliminary data.</text>
</comment>
<sequence>MCQVMPNGGRWIRVIGEHVLHRLDIVGELSDGGLRHFGVEAERIPWTDRPVRVSTEIDNWPALPFDLVKRPSQGSPQVRQRYEGFAAHQPSVPDKP</sequence>
<dbReference type="Proteomes" id="UP000245697">
    <property type="component" value="Unassembled WGS sequence"/>
</dbReference>
<dbReference type="EMBL" id="QGGR01000008">
    <property type="protein sequence ID" value="PWK46947.1"/>
    <property type="molecule type" value="Genomic_DNA"/>
</dbReference>
<evidence type="ECO:0000313" key="1">
    <source>
        <dbReference type="EMBL" id="PWK46947.1"/>
    </source>
</evidence>
<keyword evidence="2" id="KW-1185">Reference proteome</keyword>
<name>A0A316FXZ8_9ACTN</name>
<accession>A0A316FXZ8</accession>
<reference evidence="1 2" key="1">
    <citation type="submission" date="2018-05" db="EMBL/GenBank/DDBJ databases">
        <title>Genomic Encyclopedia of Archaeal and Bacterial Type Strains, Phase II (KMG-II): from individual species to whole genera.</title>
        <authorList>
            <person name="Goeker M."/>
        </authorList>
    </citation>
    <scope>NUCLEOTIDE SEQUENCE [LARGE SCALE GENOMIC DNA]</scope>
    <source>
        <strain evidence="1 2">DSM 45184</strain>
    </source>
</reference>
<evidence type="ECO:0000313" key="2">
    <source>
        <dbReference type="Proteomes" id="UP000245697"/>
    </source>
</evidence>
<organism evidence="1 2">
    <name type="scientific">Actinoplanes xinjiangensis</name>
    <dbReference type="NCBI Taxonomy" id="512350"/>
    <lineage>
        <taxon>Bacteria</taxon>
        <taxon>Bacillati</taxon>
        <taxon>Actinomycetota</taxon>
        <taxon>Actinomycetes</taxon>
        <taxon>Micromonosporales</taxon>
        <taxon>Micromonosporaceae</taxon>
        <taxon>Actinoplanes</taxon>
    </lineage>
</organism>
<gene>
    <name evidence="1" type="ORF">BC793_10861</name>
</gene>
<dbReference type="AlphaFoldDB" id="A0A316FXZ8"/>
<protein>
    <submittedName>
        <fullName evidence="1">Uncharacterized protein</fullName>
    </submittedName>
</protein>